<dbReference type="GO" id="GO:0005829">
    <property type="term" value="C:cytosol"/>
    <property type="evidence" value="ECO:0007669"/>
    <property type="project" value="TreeGrafter"/>
</dbReference>
<dbReference type="AlphaFoldDB" id="I4B0H6"/>
<dbReference type="InterPro" id="IPR017850">
    <property type="entry name" value="Alkaline_phosphatase_core_sf"/>
</dbReference>
<dbReference type="Proteomes" id="UP000006048">
    <property type="component" value="Chromosome"/>
</dbReference>
<dbReference type="HOGENOM" id="CLU_079842_0_0_12"/>
<dbReference type="GO" id="GO:0008973">
    <property type="term" value="F:phosphopentomutase activity"/>
    <property type="evidence" value="ECO:0007669"/>
    <property type="project" value="InterPro"/>
</dbReference>
<dbReference type="PANTHER" id="PTHR21110">
    <property type="entry name" value="PHOSPHOPENTOMUTASE"/>
    <property type="match status" value="1"/>
</dbReference>
<evidence type="ECO:0000256" key="2">
    <source>
        <dbReference type="ARBA" id="ARBA00022723"/>
    </source>
</evidence>
<feature type="domain" description="Metalloenzyme" evidence="4">
    <location>
        <begin position="182"/>
        <end position="298"/>
    </location>
</feature>
<sequence>MKRPGPIIYIFLDGVGIGTGDRSKNPFARFDNPFFAGHGGREYKLPGQLLSTDAHMGIPGLPQSATGQTALFTGYNGPMILGRHVNGYPTFTLRPYFKEKNLLKVMNDAGFKATLVNSYSSWYLKRLEHPRAERMLSASSLMQRHSGRPYFTTEDYLEGRSLYMDLNNWFLRKNGMKIPFGSARASGRKLVQIAQNYDMVVFEYFFTDKVGHEQSWGAAKRIIRQVDDFLSGVWEELDAERDTVVISSDHGNLEDLSVKTHTQNPVGTWVHGKHAALFAGRVKALNDIPQVILDIFGLPFAADFQPSASVISEETT</sequence>
<evidence type="ECO:0000259" key="4">
    <source>
        <dbReference type="Pfam" id="PF01676"/>
    </source>
</evidence>
<evidence type="ECO:0000256" key="1">
    <source>
        <dbReference type="ARBA" id="ARBA00010373"/>
    </source>
</evidence>
<dbReference type="RefSeq" id="WP_014801304.1">
    <property type="nucleotide sequence ID" value="NC_018020.1"/>
</dbReference>
<name>I4B0H6_TURPD</name>
<proteinExistence type="inferred from homology"/>
<gene>
    <name evidence="5" type="ordered locus">Turpa_0121</name>
</gene>
<evidence type="ECO:0000313" key="5">
    <source>
        <dbReference type="EMBL" id="AFM10783.1"/>
    </source>
</evidence>
<keyword evidence="3" id="KW-0464">Manganese</keyword>
<dbReference type="EMBL" id="CP002959">
    <property type="protein sequence ID" value="AFM10783.1"/>
    <property type="molecule type" value="Genomic_DNA"/>
</dbReference>
<protein>
    <submittedName>
        <fullName evidence="5">Phosphoglycerate mutase</fullName>
        <ecNumber evidence="5">5.4.2.-</ecNumber>
    </submittedName>
</protein>
<dbReference type="OrthoDB" id="9778226at2"/>
<organism evidence="5 6">
    <name type="scientific">Turneriella parva (strain ATCC BAA-1111 / DSM 21527 / NCTC 11395 / H)</name>
    <name type="common">Leptospira parva</name>
    <dbReference type="NCBI Taxonomy" id="869212"/>
    <lineage>
        <taxon>Bacteria</taxon>
        <taxon>Pseudomonadati</taxon>
        <taxon>Spirochaetota</taxon>
        <taxon>Spirochaetia</taxon>
        <taxon>Leptospirales</taxon>
        <taxon>Leptospiraceae</taxon>
        <taxon>Turneriella</taxon>
    </lineage>
</organism>
<dbReference type="GO" id="GO:0043094">
    <property type="term" value="P:metabolic compound salvage"/>
    <property type="evidence" value="ECO:0007669"/>
    <property type="project" value="InterPro"/>
</dbReference>
<evidence type="ECO:0000256" key="3">
    <source>
        <dbReference type="ARBA" id="ARBA00023211"/>
    </source>
</evidence>
<dbReference type="InterPro" id="IPR010045">
    <property type="entry name" value="DeoB"/>
</dbReference>
<accession>I4B0H6</accession>
<comment type="similarity">
    <text evidence="1">Belongs to the phosphopentomutase family.</text>
</comment>
<keyword evidence="2" id="KW-0479">Metal-binding</keyword>
<dbReference type="PATRIC" id="fig|869212.3.peg.80"/>
<dbReference type="PANTHER" id="PTHR21110:SF0">
    <property type="entry name" value="PHOSPHOPENTOMUTASE"/>
    <property type="match status" value="1"/>
</dbReference>
<dbReference type="STRING" id="869212.Turpa_0121"/>
<dbReference type="InterPro" id="IPR006124">
    <property type="entry name" value="Metalloenzyme"/>
</dbReference>
<dbReference type="KEGG" id="tpx:Turpa_0121"/>
<keyword evidence="6" id="KW-1185">Reference proteome</keyword>
<dbReference type="Pfam" id="PF01676">
    <property type="entry name" value="Metalloenzyme"/>
    <property type="match status" value="1"/>
</dbReference>
<reference evidence="5 6" key="1">
    <citation type="submission" date="2012-06" db="EMBL/GenBank/DDBJ databases">
        <title>The complete chromosome of genome of Turneriella parva DSM 21527.</title>
        <authorList>
            <consortium name="US DOE Joint Genome Institute (JGI-PGF)"/>
            <person name="Lucas S."/>
            <person name="Han J."/>
            <person name="Lapidus A."/>
            <person name="Bruce D."/>
            <person name="Goodwin L."/>
            <person name="Pitluck S."/>
            <person name="Peters L."/>
            <person name="Kyrpides N."/>
            <person name="Mavromatis K."/>
            <person name="Ivanova N."/>
            <person name="Mikhailova N."/>
            <person name="Chertkov O."/>
            <person name="Detter J.C."/>
            <person name="Tapia R."/>
            <person name="Han C."/>
            <person name="Land M."/>
            <person name="Hauser L."/>
            <person name="Markowitz V."/>
            <person name="Cheng J.-F."/>
            <person name="Hugenholtz P."/>
            <person name="Woyke T."/>
            <person name="Wu D."/>
            <person name="Gronow S."/>
            <person name="Wellnitz S."/>
            <person name="Brambilla E."/>
            <person name="Klenk H.-P."/>
            <person name="Eisen J.A."/>
        </authorList>
    </citation>
    <scope>NUCLEOTIDE SEQUENCE [LARGE SCALE GENOMIC DNA]</scope>
    <source>
        <strain evidence="6">ATCC BAA-1111 / DSM 21527 / NCTC 11395 / H</strain>
    </source>
</reference>
<keyword evidence="5" id="KW-0413">Isomerase</keyword>
<dbReference type="GO" id="GO:0009117">
    <property type="term" value="P:nucleotide metabolic process"/>
    <property type="evidence" value="ECO:0007669"/>
    <property type="project" value="InterPro"/>
</dbReference>
<dbReference type="Gene3D" id="3.40.720.10">
    <property type="entry name" value="Alkaline Phosphatase, subunit A"/>
    <property type="match status" value="1"/>
</dbReference>
<dbReference type="SUPFAM" id="SSF53649">
    <property type="entry name" value="Alkaline phosphatase-like"/>
    <property type="match status" value="1"/>
</dbReference>
<dbReference type="EC" id="5.4.2.-" evidence="5"/>
<dbReference type="GO" id="GO:0000287">
    <property type="term" value="F:magnesium ion binding"/>
    <property type="evidence" value="ECO:0007669"/>
    <property type="project" value="InterPro"/>
</dbReference>
<evidence type="ECO:0000313" key="6">
    <source>
        <dbReference type="Proteomes" id="UP000006048"/>
    </source>
</evidence>